<dbReference type="PANTHER" id="PTHR45640">
    <property type="entry name" value="HEAT SHOCK PROTEIN HSP-12.2-RELATED"/>
    <property type="match status" value="1"/>
</dbReference>
<feature type="domain" description="SHSP" evidence="1">
    <location>
        <begin position="77"/>
        <end position="163"/>
    </location>
</feature>
<dbReference type="AlphaFoldDB" id="A0A9P0HHY8"/>
<dbReference type="Pfam" id="PF00011">
    <property type="entry name" value="HSP20"/>
    <property type="match status" value="1"/>
</dbReference>
<gene>
    <name evidence="2" type="ORF">NEZAVI_LOCUS11576</name>
</gene>
<dbReference type="GO" id="GO:0005737">
    <property type="term" value="C:cytoplasm"/>
    <property type="evidence" value="ECO:0007669"/>
    <property type="project" value="TreeGrafter"/>
</dbReference>
<dbReference type="PRINTS" id="PR00299">
    <property type="entry name" value="ACRYSTALLIN"/>
</dbReference>
<dbReference type="Proteomes" id="UP001152798">
    <property type="component" value="Chromosome 5"/>
</dbReference>
<evidence type="ECO:0000313" key="3">
    <source>
        <dbReference type="Proteomes" id="UP001152798"/>
    </source>
</evidence>
<dbReference type="SUPFAM" id="SSF49764">
    <property type="entry name" value="HSP20-like chaperones"/>
    <property type="match status" value="1"/>
</dbReference>
<evidence type="ECO:0000259" key="1">
    <source>
        <dbReference type="Pfam" id="PF00011"/>
    </source>
</evidence>
<sequence>MSFMGPSTSGLSRSVLGNADASIQSSRNQTSSNESLDNTDHVSRYFEAPNINPKKNNTMTLDNFSDMFTRPDNRKKTICKFDLKKFKLEELTVRIENGFLVIRGNHKEKRDKFGLISRSFIRRVVVPRNIINNEIRSYFFSNGLLTVTAKKRSRISRIKEITIHQINKPALAEHMIPPNFRQPLNCQKHTMFKPGFLATLDYFRKCAQPSNIQNRCFN</sequence>
<dbReference type="InterPro" id="IPR008978">
    <property type="entry name" value="HSP20-like_chaperone"/>
</dbReference>
<dbReference type="EMBL" id="OV725081">
    <property type="protein sequence ID" value="CAH1402855.1"/>
    <property type="molecule type" value="Genomic_DNA"/>
</dbReference>
<dbReference type="GO" id="GO:0051082">
    <property type="term" value="F:unfolded protein binding"/>
    <property type="evidence" value="ECO:0007669"/>
    <property type="project" value="TreeGrafter"/>
</dbReference>
<name>A0A9P0HHY8_NEZVI</name>
<dbReference type="InterPro" id="IPR002068">
    <property type="entry name" value="A-crystallin/Hsp20_dom"/>
</dbReference>
<dbReference type="GO" id="GO:0005634">
    <property type="term" value="C:nucleus"/>
    <property type="evidence" value="ECO:0007669"/>
    <property type="project" value="TreeGrafter"/>
</dbReference>
<protein>
    <recommendedName>
        <fullName evidence="1">SHSP domain-containing protein</fullName>
    </recommendedName>
</protein>
<dbReference type="InterPro" id="IPR001436">
    <property type="entry name" value="Alpha-crystallin/sHSP_animal"/>
</dbReference>
<proteinExistence type="predicted"/>
<dbReference type="GO" id="GO:0009408">
    <property type="term" value="P:response to heat"/>
    <property type="evidence" value="ECO:0007669"/>
    <property type="project" value="TreeGrafter"/>
</dbReference>
<dbReference type="OrthoDB" id="6716593at2759"/>
<dbReference type="Gene3D" id="2.60.40.790">
    <property type="match status" value="1"/>
</dbReference>
<dbReference type="GO" id="GO:0042026">
    <property type="term" value="P:protein refolding"/>
    <property type="evidence" value="ECO:0007669"/>
    <property type="project" value="TreeGrafter"/>
</dbReference>
<organism evidence="2 3">
    <name type="scientific">Nezara viridula</name>
    <name type="common">Southern green stink bug</name>
    <name type="synonym">Cimex viridulus</name>
    <dbReference type="NCBI Taxonomy" id="85310"/>
    <lineage>
        <taxon>Eukaryota</taxon>
        <taxon>Metazoa</taxon>
        <taxon>Ecdysozoa</taxon>
        <taxon>Arthropoda</taxon>
        <taxon>Hexapoda</taxon>
        <taxon>Insecta</taxon>
        <taxon>Pterygota</taxon>
        <taxon>Neoptera</taxon>
        <taxon>Paraneoptera</taxon>
        <taxon>Hemiptera</taxon>
        <taxon>Heteroptera</taxon>
        <taxon>Panheteroptera</taxon>
        <taxon>Pentatomomorpha</taxon>
        <taxon>Pentatomoidea</taxon>
        <taxon>Pentatomidae</taxon>
        <taxon>Pentatominae</taxon>
        <taxon>Nezara</taxon>
    </lineage>
</organism>
<evidence type="ECO:0000313" key="2">
    <source>
        <dbReference type="EMBL" id="CAH1402855.1"/>
    </source>
</evidence>
<dbReference type="CDD" id="cd06526">
    <property type="entry name" value="metazoan_ACD"/>
    <property type="match status" value="1"/>
</dbReference>
<keyword evidence="3" id="KW-1185">Reference proteome</keyword>
<reference evidence="2" key="1">
    <citation type="submission" date="2022-01" db="EMBL/GenBank/DDBJ databases">
        <authorList>
            <person name="King R."/>
        </authorList>
    </citation>
    <scope>NUCLEOTIDE SEQUENCE</scope>
</reference>
<accession>A0A9P0HHY8</accession>
<dbReference type="PANTHER" id="PTHR45640:SF26">
    <property type="entry name" value="RE23625P"/>
    <property type="match status" value="1"/>
</dbReference>